<proteinExistence type="predicted"/>
<protein>
    <submittedName>
        <fullName evidence="1">Uncharacterized protein</fullName>
    </submittedName>
</protein>
<sequence length="104" mass="11855">MQILEKTLLSSIWYKLGKRAAAPRATLGRHSHSREEGLWWRGLDSKWAGHRKVMILLCILKRAGDRASGGGEGIYSTVIEKGRLMCKYKGHMGWGLVIEKRRCF</sequence>
<evidence type="ECO:0000313" key="1">
    <source>
        <dbReference type="Ensembl" id="ENSEASP00005016922.1"/>
    </source>
</evidence>
<organism evidence="1">
    <name type="scientific">Equus asinus asinus</name>
    <dbReference type="NCBI Taxonomy" id="83772"/>
    <lineage>
        <taxon>Eukaryota</taxon>
        <taxon>Metazoa</taxon>
        <taxon>Chordata</taxon>
        <taxon>Craniata</taxon>
        <taxon>Vertebrata</taxon>
        <taxon>Euteleostomi</taxon>
        <taxon>Mammalia</taxon>
        <taxon>Eutheria</taxon>
        <taxon>Laurasiatheria</taxon>
        <taxon>Perissodactyla</taxon>
        <taxon>Equidae</taxon>
        <taxon>Equus</taxon>
    </lineage>
</organism>
<dbReference type="AlphaFoldDB" id="A0A8C4LU24"/>
<dbReference type="Ensembl" id="ENSEAST00005018381.1">
    <property type="protein sequence ID" value="ENSEASP00005016922.1"/>
    <property type="gene ID" value="ENSEASG00005011729.1"/>
</dbReference>
<reference evidence="1" key="1">
    <citation type="submission" date="2023-03" db="UniProtKB">
        <authorList>
            <consortium name="Ensembl"/>
        </authorList>
    </citation>
    <scope>IDENTIFICATION</scope>
</reference>
<name>A0A8C4LU24_EQUAS</name>
<accession>A0A8C4LU24</accession>